<keyword evidence="5 8" id="KW-0472">Membrane</keyword>
<gene>
    <name evidence="9" type="ORF">GE300_05660</name>
</gene>
<sequence length="469" mass="51146">MHFHTDNHRLSCFCKNLSCDSIVITFNVLPQQHKITTVEGNMLTKPTSRRGFLRGGAALAGGVAIAGMPALAQQVARIRAGGYVESQEQLRQTLAVWEAYSEAHEDVEIVAELTNFSAFTDKLATEAAGGNAPDFFSVNVDLMAEYAKRGVIRPLDEFVPDPLNLDDYLDGAVRAVSRDGQLFAIPNDAIAPACMMNTAMIEKAGVEIPPDMWTWEQLGDMAVAVHEALGPRVWGIEDNGGNYIPCDIFLRSMGKSMFTPEHTFGFEEDDLAAWYAYWAGLRERGGVPPGDIQALSTGDPSQTGIVTGRTAMYLTLTDSFAGLQSLMTDPIQLHLMPNGFEGDELKQHHYAYAGNSTALWSQSEHHERVIDIIRFMHFDPQGIEIYYRGSGMVPASKAGRDALAAEGDENEKAIVAYLDVLEKNPAPPRLPGVPGMSGMLSRANEGVAFGKMTPNEAARQFMQEAGAKL</sequence>
<evidence type="ECO:0000313" key="10">
    <source>
        <dbReference type="Proteomes" id="UP000474957"/>
    </source>
</evidence>
<comment type="caution">
    <text evidence="9">The sequence shown here is derived from an EMBL/GenBank/DDBJ whole genome shotgun (WGS) entry which is preliminary data.</text>
</comment>
<evidence type="ECO:0000256" key="4">
    <source>
        <dbReference type="ARBA" id="ARBA00022729"/>
    </source>
</evidence>
<keyword evidence="8" id="KW-1133">Transmembrane helix</keyword>
<keyword evidence="4" id="KW-0732">Signal</keyword>
<keyword evidence="3" id="KW-1003">Cell membrane</keyword>
<reference evidence="9 10" key="1">
    <citation type="submission" date="2019-10" db="EMBL/GenBank/DDBJ databases">
        <title>Cognatihalovulum marinum gen. nov. sp. nov., a new member of the family Rhodobacteraceae isolated from deep seawater of the Northwest Indian Ocean.</title>
        <authorList>
            <person name="Ruan C."/>
            <person name="Wang J."/>
            <person name="Zheng X."/>
            <person name="Song L."/>
            <person name="Zhu Y."/>
            <person name="Huang Y."/>
            <person name="Lu Z."/>
            <person name="Du W."/>
            <person name="Huang L."/>
            <person name="Dai X."/>
        </authorList>
    </citation>
    <scope>NUCLEOTIDE SEQUENCE [LARGE SCALE GENOMIC DNA]</scope>
    <source>
        <strain evidence="9 10">2CG4</strain>
    </source>
</reference>
<dbReference type="SUPFAM" id="SSF53850">
    <property type="entry name" value="Periplasmic binding protein-like II"/>
    <property type="match status" value="1"/>
</dbReference>
<dbReference type="InterPro" id="IPR006059">
    <property type="entry name" value="SBP"/>
</dbReference>
<dbReference type="Pfam" id="PF13416">
    <property type="entry name" value="SBP_bac_8"/>
    <property type="match status" value="1"/>
</dbReference>
<dbReference type="InterPro" id="IPR006311">
    <property type="entry name" value="TAT_signal"/>
</dbReference>
<dbReference type="PANTHER" id="PTHR43649:SF33">
    <property type="entry name" value="POLYGALACTURONAN_RHAMNOGALACTURONAN-BINDING PROTEIN YTCQ"/>
    <property type="match status" value="1"/>
</dbReference>
<dbReference type="GO" id="GO:0042597">
    <property type="term" value="C:periplasmic space"/>
    <property type="evidence" value="ECO:0007669"/>
    <property type="project" value="UniProtKB-SubCell"/>
</dbReference>
<proteinExistence type="inferred from homology"/>
<keyword evidence="8" id="KW-0812">Transmembrane</keyword>
<dbReference type="PROSITE" id="PS51318">
    <property type="entry name" value="TAT"/>
    <property type="match status" value="1"/>
</dbReference>
<evidence type="ECO:0000256" key="1">
    <source>
        <dbReference type="ARBA" id="ARBA00004418"/>
    </source>
</evidence>
<comment type="similarity">
    <text evidence="2">Belongs to the bacterial solute-binding protein 1 family.</text>
</comment>
<dbReference type="Proteomes" id="UP000474957">
    <property type="component" value="Unassembled WGS sequence"/>
</dbReference>
<evidence type="ECO:0000313" key="9">
    <source>
        <dbReference type="EMBL" id="MSU89113.1"/>
    </source>
</evidence>
<evidence type="ECO:0000256" key="5">
    <source>
        <dbReference type="ARBA" id="ARBA00023136"/>
    </source>
</evidence>
<dbReference type="AlphaFoldDB" id="A0A6L5YXQ2"/>
<evidence type="ECO:0000256" key="2">
    <source>
        <dbReference type="ARBA" id="ARBA00008520"/>
    </source>
</evidence>
<accession>A0A6L5YXQ2</accession>
<keyword evidence="7" id="KW-0449">Lipoprotein</keyword>
<evidence type="ECO:0000256" key="6">
    <source>
        <dbReference type="ARBA" id="ARBA00023139"/>
    </source>
</evidence>
<dbReference type="Gene3D" id="3.40.190.10">
    <property type="entry name" value="Periplasmic binding protein-like II"/>
    <property type="match status" value="2"/>
</dbReference>
<dbReference type="PANTHER" id="PTHR43649">
    <property type="entry name" value="ARABINOSE-BINDING PROTEIN-RELATED"/>
    <property type="match status" value="1"/>
</dbReference>
<evidence type="ECO:0000256" key="3">
    <source>
        <dbReference type="ARBA" id="ARBA00022475"/>
    </source>
</evidence>
<keyword evidence="10" id="KW-1185">Reference proteome</keyword>
<feature type="transmembrane region" description="Helical" evidence="8">
    <location>
        <begin position="52"/>
        <end position="72"/>
    </location>
</feature>
<protein>
    <submittedName>
        <fullName evidence="9">Extracellular solute-binding protein</fullName>
    </submittedName>
</protein>
<dbReference type="InterPro" id="IPR050490">
    <property type="entry name" value="Bact_solute-bd_prot1"/>
</dbReference>
<keyword evidence="6" id="KW-0564">Palmitate</keyword>
<organism evidence="9 10">
    <name type="scientific">Halovulum marinum</name>
    <dbReference type="NCBI Taxonomy" id="2662447"/>
    <lineage>
        <taxon>Bacteria</taxon>
        <taxon>Pseudomonadati</taxon>
        <taxon>Pseudomonadota</taxon>
        <taxon>Alphaproteobacteria</taxon>
        <taxon>Rhodobacterales</taxon>
        <taxon>Paracoccaceae</taxon>
        <taxon>Halovulum</taxon>
    </lineage>
</organism>
<comment type="subcellular location">
    <subcellularLocation>
        <location evidence="1">Periplasm</location>
    </subcellularLocation>
</comment>
<dbReference type="EMBL" id="WIND01000003">
    <property type="protein sequence ID" value="MSU89113.1"/>
    <property type="molecule type" value="Genomic_DNA"/>
</dbReference>
<evidence type="ECO:0000256" key="8">
    <source>
        <dbReference type="SAM" id="Phobius"/>
    </source>
</evidence>
<name>A0A6L5YXQ2_9RHOB</name>
<evidence type="ECO:0000256" key="7">
    <source>
        <dbReference type="ARBA" id="ARBA00023288"/>
    </source>
</evidence>